<dbReference type="Proteomes" id="UP000799750">
    <property type="component" value="Unassembled WGS sequence"/>
</dbReference>
<dbReference type="OrthoDB" id="10348998at2759"/>
<accession>A0A6A6RCP2</accession>
<name>A0A6A6RCP2_9PEZI</name>
<dbReference type="EMBL" id="MU004181">
    <property type="protein sequence ID" value="KAF2502146.1"/>
    <property type="molecule type" value="Genomic_DNA"/>
</dbReference>
<sequence length="652" mass="73288">MNPNQFPRPGNRPGFRLSDLREGSPDGRFSHLQTENIPLAGLSSLRVHPGERIARPELGSDRGYGYDRIFVAYWVDGSCILLDQRIARTQPPQKPPKSLPVSESTPLEIHLGFYSKLRQPFLDQTSGWLIPKRPHDIAVHTYHLSRSDFLEFRSTCKDIHQKTLYRLNNFHMPNKTLALASNSRAGLNSLVGLAGHQKFAARVRKVTIQVQDSTFLRGEIIAPFQYYFGDPSLAFEEGLWTQHFNNPSMQMDQRAVDLAIVLVCLSMLPALETIELVDLPSPWIPVQHARAWKNLQEAKKAVEKPWSAVRALRNLGRDSGPYPSTDNDRLSRATRLYKNITENSRAGEAGKPVGDYTPYSITTRHCGICNQPPFQDRTWGKCIHFQVFLGALDLLAQSKSDLIWSMGVYQLPLTTVGYITRCSDNSFPRKFTLDGLLEIVYKISHHKGSDDMLPNDGLATIHNFILKLFGASTVLHTLSIDGADGTHFPSKTHRLCGPVASRLASDSLSTLLLQDFKLSALDLNNLFKRYATTLSTVHLKGVCLVCQYDAWSPVLSTLLTSKAPLEELFIHAPTLSSAPNGWWGMVVFGDDVSEAELKAARFRGGRFRTWRQIGQDAPHQEVNRDLVGWRFCGPDVEYGVKFLVLNAHFFRV</sequence>
<proteinExistence type="predicted"/>
<keyword evidence="3" id="KW-1185">Reference proteome</keyword>
<reference evidence="2" key="1">
    <citation type="journal article" date="2020" name="Stud. Mycol.">
        <title>101 Dothideomycetes genomes: a test case for predicting lifestyles and emergence of pathogens.</title>
        <authorList>
            <person name="Haridas S."/>
            <person name="Albert R."/>
            <person name="Binder M."/>
            <person name="Bloem J."/>
            <person name="Labutti K."/>
            <person name="Salamov A."/>
            <person name="Andreopoulos B."/>
            <person name="Baker S."/>
            <person name="Barry K."/>
            <person name="Bills G."/>
            <person name="Bluhm B."/>
            <person name="Cannon C."/>
            <person name="Castanera R."/>
            <person name="Culley D."/>
            <person name="Daum C."/>
            <person name="Ezra D."/>
            <person name="Gonzalez J."/>
            <person name="Henrissat B."/>
            <person name="Kuo A."/>
            <person name="Liang C."/>
            <person name="Lipzen A."/>
            <person name="Lutzoni F."/>
            <person name="Magnuson J."/>
            <person name="Mondo S."/>
            <person name="Nolan M."/>
            <person name="Ohm R."/>
            <person name="Pangilinan J."/>
            <person name="Park H.-J."/>
            <person name="Ramirez L."/>
            <person name="Alfaro M."/>
            <person name="Sun H."/>
            <person name="Tritt A."/>
            <person name="Yoshinaga Y."/>
            <person name="Zwiers L.-H."/>
            <person name="Turgeon B."/>
            <person name="Goodwin S."/>
            <person name="Spatafora J."/>
            <person name="Crous P."/>
            <person name="Grigoriev I."/>
        </authorList>
    </citation>
    <scope>NUCLEOTIDE SEQUENCE</scope>
    <source>
        <strain evidence="2">CBS 269.34</strain>
    </source>
</reference>
<feature type="compositionally biased region" description="Basic and acidic residues" evidence="1">
    <location>
        <begin position="18"/>
        <end position="28"/>
    </location>
</feature>
<dbReference type="AlphaFoldDB" id="A0A6A6RCP2"/>
<evidence type="ECO:0000313" key="2">
    <source>
        <dbReference type="EMBL" id="KAF2502146.1"/>
    </source>
</evidence>
<organism evidence="2 3">
    <name type="scientific">Lophium mytilinum</name>
    <dbReference type="NCBI Taxonomy" id="390894"/>
    <lineage>
        <taxon>Eukaryota</taxon>
        <taxon>Fungi</taxon>
        <taxon>Dikarya</taxon>
        <taxon>Ascomycota</taxon>
        <taxon>Pezizomycotina</taxon>
        <taxon>Dothideomycetes</taxon>
        <taxon>Pleosporomycetidae</taxon>
        <taxon>Mytilinidiales</taxon>
        <taxon>Mytilinidiaceae</taxon>
        <taxon>Lophium</taxon>
    </lineage>
</organism>
<evidence type="ECO:0000313" key="3">
    <source>
        <dbReference type="Proteomes" id="UP000799750"/>
    </source>
</evidence>
<evidence type="ECO:0000256" key="1">
    <source>
        <dbReference type="SAM" id="MobiDB-lite"/>
    </source>
</evidence>
<feature type="region of interest" description="Disordered" evidence="1">
    <location>
        <begin position="1"/>
        <end position="28"/>
    </location>
</feature>
<gene>
    <name evidence="2" type="ORF">BU16DRAFT_554220</name>
</gene>
<protein>
    <submittedName>
        <fullName evidence="2">Uncharacterized protein</fullName>
    </submittedName>
</protein>